<evidence type="ECO:0000313" key="1">
    <source>
        <dbReference type="EMBL" id="KRN28968.1"/>
    </source>
</evidence>
<dbReference type="EMBL" id="JQAZ01000002">
    <property type="protein sequence ID" value="KRN32622.1"/>
    <property type="molecule type" value="Genomic_DNA"/>
</dbReference>
<dbReference type="GO" id="GO:0003677">
    <property type="term" value="F:DNA binding"/>
    <property type="evidence" value="ECO:0007669"/>
    <property type="project" value="InterPro"/>
</dbReference>
<dbReference type="EMBL" id="JQAT01000002">
    <property type="protein sequence ID" value="KRN28968.1"/>
    <property type="molecule type" value="Genomic_DNA"/>
</dbReference>
<dbReference type="PATRIC" id="fig|81857.3.peg.1187"/>
<evidence type="ECO:0000313" key="4">
    <source>
        <dbReference type="Proteomes" id="UP000051751"/>
    </source>
</evidence>
<dbReference type="Proteomes" id="UP000051645">
    <property type="component" value="Unassembled WGS sequence"/>
</dbReference>
<dbReference type="Proteomes" id="UP000051751">
    <property type="component" value="Unassembled WGS sequence"/>
</dbReference>
<gene>
    <name evidence="1" type="ORF">IV38_GL001181</name>
    <name evidence="2" type="ORF">IV40_GL000672</name>
</gene>
<evidence type="ECO:0000313" key="2">
    <source>
        <dbReference type="EMBL" id="KRN32622.1"/>
    </source>
</evidence>
<reference evidence="3 4" key="1">
    <citation type="journal article" date="2015" name="Genome Announc.">
        <title>Expanding the biotechnology potential of lactobacilli through comparative genomics of 213 strains and associated genera.</title>
        <authorList>
            <person name="Sun Z."/>
            <person name="Harris H.M."/>
            <person name="McCann A."/>
            <person name="Guo C."/>
            <person name="Argimon S."/>
            <person name="Zhang W."/>
            <person name="Yang X."/>
            <person name="Jeffery I.B."/>
            <person name="Cooney J.C."/>
            <person name="Kagawa T.F."/>
            <person name="Liu W."/>
            <person name="Song Y."/>
            <person name="Salvetti E."/>
            <person name="Wrobel A."/>
            <person name="Rasinkangas P."/>
            <person name="Parkhill J."/>
            <person name="Rea M.C."/>
            <person name="O'Sullivan O."/>
            <person name="Ritari J."/>
            <person name="Douillard F.P."/>
            <person name="Paul Ross R."/>
            <person name="Yang R."/>
            <person name="Briner A.E."/>
            <person name="Felis G.E."/>
            <person name="de Vos W.M."/>
            <person name="Barrangou R."/>
            <person name="Klaenhammer T.R."/>
            <person name="Caufield P.W."/>
            <person name="Cui Y."/>
            <person name="Zhang H."/>
            <person name="O'Toole P.W."/>
        </authorList>
    </citation>
    <scope>NUCLEOTIDE SEQUENCE [LARGE SCALE GENOMIC DNA]</scope>
    <source>
        <strain evidence="1 4">ATCC BAA-66</strain>
        <strain evidence="2 3">DSM 13344</strain>
    </source>
</reference>
<name>A0A0R2FX96_9LACO</name>
<keyword evidence="3" id="KW-1185">Reference proteome</keyword>
<dbReference type="NCBIfam" id="NF040507">
    <property type="entry name" value="LBP_cg2779_fam"/>
    <property type="match status" value="1"/>
</dbReference>
<sequence length="65" mass="7652">MNDNEQLSDFAEAIIHFQKKHDLTDSELAFDSHVSVEHIHDIKSMRRQPTADDIQSLTEYMQEHK</sequence>
<proteinExistence type="predicted"/>
<evidence type="ECO:0008006" key="5">
    <source>
        <dbReference type="Google" id="ProtNLM"/>
    </source>
</evidence>
<evidence type="ECO:0000313" key="3">
    <source>
        <dbReference type="Proteomes" id="UP000051645"/>
    </source>
</evidence>
<protein>
    <recommendedName>
        <fullName evidence="5">HTH cro/C1-type domain-containing protein</fullName>
    </recommendedName>
</protein>
<accession>A0A0R2FX96</accession>
<comment type="caution">
    <text evidence="2">The sequence shown here is derived from an EMBL/GenBank/DDBJ whole genome shotgun (WGS) entry which is preliminary data.</text>
</comment>
<dbReference type="InterPro" id="IPR010982">
    <property type="entry name" value="Lambda_DNA-bd_dom_sf"/>
</dbReference>
<dbReference type="AlphaFoldDB" id="A0A0R2FX96"/>
<organism evidence="2 3">
    <name type="scientific">Lactobacillus selangorensis</name>
    <dbReference type="NCBI Taxonomy" id="81857"/>
    <lineage>
        <taxon>Bacteria</taxon>
        <taxon>Bacillati</taxon>
        <taxon>Bacillota</taxon>
        <taxon>Bacilli</taxon>
        <taxon>Lactobacillales</taxon>
        <taxon>Lactobacillaceae</taxon>
        <taxon>Lactobacillus</taxon>
    </lineage>
</organism>
<dbReference type="Gene3D" id="1.10.260.40">
    <property type="entry name" value="lambda repressor-like DNA-binding domains"/>
    <property type="match status" value="1"/>
</dbReference>
<dbReference type="SUPFAM" id="SSF47413">
    <property type="entry name" value="lambda repressor-like DNA-binding domains"/>
    <property type="match status" value="1"/>
</dbReference>
<dbReference type="STRING" id="81857.IV38_GL001181"/>
<dbReference type="InterPro" id="IPR059218">
    <property type="entry name" value="LBP_cg2779-like"/>
</dbReference>
<dbReference type="OrthoDB" id="2246554at2"/>
<dbReference type="RefSeq" id="WP_057768885.1">
    <property type="nucleotide sequence ID" value="NZ_JQAT01000002.1"/>
</dbReference>